<dbReference type="GO" id="GO:0030145">
    <property type="term" value="F:manganese ion binding"/>
    <property type="evidence" value="ECO:0007669"/>
    <property type="project" value="InterPro"/>
</dbReference>
<dbReference type="InterPro" id="IPR000819">
    <property type="entry name" value="Peptidase_M17_C"/>
</dbReference>
<sequence>MAFLNYEKLFVQTKKIPEARNVIIIPYSYTNKEYSDCEPEYLEYLKSHNPGSDISYTVKNNNIILFVCFIRKNEDEEEFKACVSTQGAKCYKKIVHFDEPVNFILEEMEYIRDFISGIVLAYYKYNFLRENDTKNFPISILSGYPEYIKIYNAQNFVRFLGDTPANLMTPSLFAEYALKYCNGMNVEIFDKKFMIENNMNLLLGVANGSNEKPKIVKITYKGKNEENIDVSLVGKGITFDTGGISLKPSANMAAMKGDMLGAATVLATIKLANDLQLKINIEAVLPLSENMPGGRATKPGDVHVGMSGISVEVDNTDAEGRLILGDALTFAQKSNPEYVFDIATLTGAISVALGEDFLGYFCNNDDLALLIQNASESSSDPAWRMPLSSLFLSSMKSDVADLKNAGGRKGGSCTAAIFLKEFIKKDVKWCHFDIAGVDFDHKNTTLYGKGMTGRGFPLLFEVIKKLSEKNNFKTITDFK</sequence>
<dbReference type="PROSITE" id="PS00631">
    <property type="entry name" value="CYTOSOL_AP"/>
    <property type="match status" value="1"/>
</dbReference>
<dbReference type="PANTHER" id="PTHR11963">
    <property type="entry name" value="LEUCINE AMINOPEPTIDASE-RELATED"/>
    <property type="match status" value="1"/>
</dbReference>
<evidence type="ECO:0000259" key="5">
    <source>
        <dbReference type="PROSITE" id="PS00631"/>
    </source>
</evidence>
<dbReference type="Proteomes" id="UP000034350">
    <property type="component" value="Unassembled WGS sequence"/>
</dbReference>
<dbReference type="GO" id="GO:0006508">
    <property type="term" value="P:proteolysis"/>
    <property type="evidence" value="ECO:0007669"/>
    <property type="project" value="UniProtKB-KW"/>
</dbReference>
<evidence type="ECO:0000256" key="3">
    <source>
        <dbReference type="ARBA" id="ARBA00022670"/>
    </source>
</evidence>
<dbReference type="VEuPathDB" id="MicrosporidiaDB:AAJ76_790009990"/>
<evidence type="ECO:0000256" key="2">
    <source>
        <dbReference type="ARBA" id="ARBA00022438"/>
    </source>
</evidence>
<dbReference type="PRINTS" id="PR00481">
    <property type="entry name" value="LAMNOPPTDASE"/>
</dbReference>
<organism evidence="6 7">
    <name type="scientific">Vairimorpha ceranae</name>
    <dbReference type="NCBI Taxonomy" id="40302"/>
    <lineage>
        <taxon>Eukaryota</taxon>
        <taxon>Fungi</taxon>
        <taxon>Fungi incertae sedis</taxon>
        <taxon>Microsporidia</taxon>
        <taxon>Nosematidae</taxon>
        <taxon>Vairimorpha</taxon>
    </lineage>
</organism>
<reference evidence="6 7" key="1">
    <citation type="journal article" date="2015" name="Environ. Microbiol.">
        <title>Genome analyses suggest the presence of polyploidy and recent human-driven expansions in eight global populations of the honeybee pathogen Nosema ceranae.</title>
        <authorList>
            <person name="Pelin A."/>
            <person name="Selman M."/>
            <person name="Aris-Brosou S."/>
            <person name="Farinelli L."/>
            <person name="Corradi N."/>
        </authorList>
    </citation>
    <scope>NUCLEOTIDE SEQUENCE [LARGE SCALE GENOMIC DNA]</scope>
    <source>
        <strain evidence="6 7">PA08 1199</strain>
    </source>
</reference>
<keyword evidence="2 6" id="KW-0031">Aminopeptidase</keyword>
<dbReference type="Gene3D" id="3.40.630.10">
    <property type="entry name" value="Zn peptidases"/>
    <property type="match status" value="1"/>
</dbReference>
<dbReference type="PANTHER" id="PTHR11963:SF23">
    <property type="entry name" value="CYTOSOL AMINOPEPTIDASE"/>
    <property type="match status" value="1"/>
</dbReference>
<evidence type="ECO:0000313" key="6">
    <source>
        <dbReference type="EMBL" id="KKO74367.1"/>
    </source>
</evidence>
<dbReference type="VEuPathDB" id="MicrosporidiaDB:G9O61_00g000620"/>
<keyword evidence="4" id="KW-0378">Hydrolase</keyword>
<keyword evidence="3" id="KW-0645">Protease</keyword>
<comment type="caution">
    <text evidence="6">The sequence shown here is derived from an EMBL/GenBank/DDBJ whole genome shotgun (WGS) entry which is preliminary data.</text>
</comment>
<evidence type="ECO:0000313" key="7">
    <source>
        <dbReference type="Proteomes" id="UP000034350"/>
    </source>
</evidence>
<gene>
    <name evidence="6" type="ORF">AAJ76_790009990</name>
</gene>
<dbReference type="InterPro" id="IPR011356">
    <property type="entry name" value="Leucine_aapep/pepB"/>
</dbReference>
<feature type="domain" description="Cytosol aminopeptidase" evidence="5">
    <location>
        <begin position="315"/>
        <end position="322"/>
    </location>
</feature>
<dbReference type="GO" id="GO:0070006">
    <property type="term" value="F:metalloaminopeptidase activity"/>
    <property type="evidence" value="ECO:0007669"/>
    <property type="project" value="InterPro"/>
</dbReference>
<dbReference type="OrthoDB" id="412814at2759"/>
<accession>A0A0F9YNX2</accession>
<dbReference type="SUPFAM" id="SSF53187">
    <property type="entry name" value="Zn-dependent exopeptidases"/>
    <property type="match status" value="1"/>
</dbReference>
<name>A0A0F9YNX2_9MICR</name>
<dbReference type="AlphaFoldDB" id="A0A0F9YNX2"/>
<dbReference type="GeneID" id="36321367"/>
<dbReference type="CDD" id="cd00433">
    <property type="entry name" value="Peptidase_M17"/>
    <property type="match status" value="1"/>
</dbReference>
<comment type="similarity">
    <text evidence="1">Belongs to the peptidase M17 family.</text>
</comment>
<evidence type="ECO:0000256" key="1">
    <source>
        <dbReference type="ARBA" id="ARBA00009528"/>
    </source>
</evidence>
<proteinExistence type="inferred from homology"/>
<protein>
    <submittedName>
        <fullName evidence="6">Cytosol aminopeptidase</fullName>
    </submittedName>
</protein>
<evidence type="ECO:0000256" key="4">
    <source>
        <dbReference type="ARBA" id="ARBA00022801"/>
    </source>
</evidence>
<dbReference type="RefSeq" id="XP_024330109.1">
    <property type="nucleotide sequence ID" value="XM_024476414.1"/>
</dbReference>
<dbReference type="EMBL" id="JPQZ01000079">
    <property type="protein sequence ID" value="KKO74367.1"/>
    <property type="molecule type" value="Genomic_DNA"/>
</dbReference>
<dbReference type="GO" id="GO:0005737">
    <property type="term" value="C:cytoplasm"/>
    <property type="evidence" value="ECO:0007669"/>
    <property type="project" value="InterPro"/>
</dbReference>
<keyword evidence="7" id="KW-1185">Reference proteome</keyword>
<dbReference type="Pfam" id="PF00883">
    <property type="entry name" value="Peptidase_M17"/>
    <property type="match status" value="1"/>
</dbReference>